<reference evidence="1 2" key="1">
    <citation type="submission" date="2022-03" db="EMBL/GenBank/DDBJ databases">
        <title>Draft genome sequence of Furfurilactobacillus curtus JCM 31185.</title>
        <authorList>
            <person name="Suzuki S."/>
            <person name="Endo A."/>
            <person name="Kajikawa A."/>
        </authorList>
    </citation>
    <scope>NUCLEOTIDE SEQUENCE [LARGE SCALE GENOMIC DNA]</scope>
    <source>
        <strain evidence="1 2">JCM 31185</strain>
    </source>
</reference>
<dbReference type="Proteomes" id="UP001628078">
    <property type="component" value="Unassembled WGS sequence"/>
</dbReference>
<proteinExistence type="predicted"/>
<name>A0ABQ5JMX8_9LACO</name>
<dbReference type="EMBL" id="BQXO01000003">
    <property type="protein sequence ID" value="GKT05867.1"/>
    <property type="molecule type" value="Genomic_DNA"/>
</dbReference>
<dbReference type="RefSeq" id="WP_407883505.1">
    <property type="nucleotide sequence ID" value="NZ_BQXO01000003.1"/>
</dbReference>
<keyword evidence="2" id="KW-1185">Reference proteome</keyword>
<evidence type="ECO:0000313" key="1">
    <source>
        <dbReference type="EMBL" id="GKT05867.1"/>
    </source>
</evidence>
<organism evidence="1 2">
    <name type="scientific">Furfurilactobacillus curtus</name>
    <dbReference type="NCBI Taxonomy" id="1746200"/>
    <lineage>
        <taxon>Bacteria</taxon>
        <taxon>Bacillati</taxon>
        <taxon>Bacillota</taxon>
        <taxon>Bacilli</taxon>
        <taxon>Lactobacillales</taxon>
        <taxon>Lactobacillaceae</taxon>
        <taxon>Furfurilactobacillus</taxon>
    </lineage>
</organism>
<sequence length="571" mass="66687">MTEDLKKRAHEISVKIEADWKAHSRRFDYLFECAVHRYLGLNAQEAMELTKIWLEHPERNIDVAIMISDYAGTQGDQPLRTFARESFGWNLSDKDEQFELFGEVAVRRAIFVSQKQNLIYQRNLANKLDLSNNYSSNRYFRKFSNLVDRPIYGRLLLADLSKLEPKYREALSSRNSVDEEHYKYFCKLSYSALILSDDEDGRETILPLLKHLFFDNGNEKFWDSFNCSDIEAYAKYSITTESSIKQLLIENSIEDERLQLPIAMLSAQQVLDNDKERLNAYNRSLWYTTSLTDLVSTNSMVLNHEQHLQLQAINQATTEAIQYLNKREKTRDDRTVSDLPFAEVLQPDVMAEKLGITAGDVRKYNLVLFYHSGIQNLGLSESTIKRLLNENGELTQTKQAQVKKRDLHNGKLIWLMLHPEEGKTKLARELTAVRKSLTSFEYLDAMNEYQRGTYKVQQLFVDYMESGDRLSYKIEYLSQLDGWSKNFIYRSLYQYWFYLYKEAKNSRLKYLRQHDDEAGNLLVVKQGKQVFSDDAEVALREQIAKEVCLIKPTLLDKVIDNSGEYNSGRKK</sequence>
<accession>A0ABQ5JMX8</accession>
<comment type="caution">
    <text evidence="1">The sequence shown here is derived from an EMBL/GenBank/DDBJ whole genome shotgun (WGS) entry which is preliminary data.</text>
</comment>
<protein>
    <submittedName>
        <fullName evidence="1">Uncharacterized protein</fullName>
    </submittedName>
</protein>
<evidence type="ECO:0000313" key="2">
    <source>
        <dbReference type="Proteomes" id="UP001628078"/>
    </source>
</evidence>
<gene>
    <name evidence="1" type="ORF">JCM31185_11550</name>
</gene>